<reference evidence="1 2" key="1">
    <citation type="submission" date="2018-06" db="EMBL/GenBank/DDBJ databases">
        <title>Marinomonas sp. YLB-05 draft genome sequence.</title>
        <authorList>
            <person name="Yu L."/>
            <person name="Tang X."/>
        </authorList>
    </citation>
    <scope>NUCLEOTIDE SEQUENCE [LARGE SCALE GENOMIC DNA]</scope>
    <source>
        <strain evidence="1 2">YLB-05</strain>
    </source>
</reference>
<evidence type="ECO:0008006" key="3">
    <source>
        <dbReference type="Google" id="ProtNLM"/>
    </source>
</evidence>
<protein>
    <recommendedName>
        <fullName evidence="3">DGQHR domain-containing protein</fullName>
    </recommendedName>
</protein>
<sequence length="564" mass="64903">MEENNFIEYEYDAIAFRQGLESEWTVSFCASADQIINWVGIPQKKNFDNVESSGFQRTIKKERMGSLISFFNDPKNIIQNPLLCATTNKSDTRKIGSFFTPDNENSDSYSQKGKLLIRSKNFNKKSLQELLSLFRETLEKRVPELVNSNIDQELLAKIKEIYYGSDYVEQSSPEDTSPDVALEVEDSHIQDLWQEIKCREIVLSESGRDNPESILGFDKASIISYLLPVTLVDGQHRLMGAIEQYNNFKDSNTGLEIIEKLTSEDLSITDLEKRVSEKYCRKLPISMILSEDPAEHVFQFVVVNQKATPINSALLGTIVSTTLSSKELESVSHRLKNADIPLEDSKAISFATRDPESPFFNLVQTGITGEDYGKLPWTVMKGLVSIFKDLKGAKYYSDTVKTDFSDLWKRRVLEKCDLIPGDNIEEKIENWSSENGLWRDFFISFWSKIRDTFGSTSDVDRKNYWGNTNSNLFNKVSLNILAADYFKYISGSKYEFNENSDVEASINDWLEDVDRSYFDRDWVLKDIKKDSPGIRKQWSHLWMNYREDPRKLPAISQYRNSFSG</sequence>
<dbReference type="EMBL" id="QKRA01000002">
    <property type="protein sequence ID" value="RDL45329.1"/>
    <property type="molecule type" value="Genomic_DNA"/>
</dbReference>
<dbReference type="OrthoDB" id="580979at2"/>
<evidence type="ECO:0000313" key="1">
    <source>
        <dbReference type="EMBL" id="RDL45329.1"/>
    </source>
</evidence>
<dbReference type="AlphaFoldDB" id="A0A370UC56"/>
<dbReference type="RefSeq" id="WP_115467362.1">
    <property type="nucleotide sequence ID" value="NZ_QKRA01000002.1"/>
</dbReference>
<gene>
    <name evidence="1" type="ORF">DN730_06895</name>
</gene>
<keyword evidence="2" id="KW-1185">Reference proteome</keyword>
<proteinExistence type="predicted"/>
<accession>A0A370UC56</accession>
<organism evidence="1 2">
    <name type="scientific">Marinomonas piezotolerans</name>
    <dbReference type="NCBI Taxonomy" id="2213058"/>
    <lineage>
        <taxon>Bacteria</taxon>
        <taxon>Pseudomonadati</taxon>
        <taxon>Pseudomonadota</taxon>
        <taxon>Gammaproteobacteria</taxon>
        <taxon>Oceanospirillales</taxon>
        <taxon>Oceanospirillaceae</taxon>
        <taxon>Marinomonas</taxon>
    </lineage>
</organism>
<comment type="caution">
    <text evidence="1">The sequence shown here is derived from an EMBL/GenBank/DDBJ whole genome shotgun (WGS) entry which is preliminary data.</text>
</comment>
<dbReference type="Proteomes" id="UP000254326">
    <property type="component" value="Unassembled WGS sequence"/>
</dbReference>
<evidence type="ECO:0000313" key="2">
    <source>
        <dbReference type="Proteomes" id="UP000254326"/>
    </source>
</evidence>
<name>A0A370UC56_9GAMM</name>